<comment type="caution">
    <text evidence="2">The sequence shown here is derived from an EMBL/GenBank/DDBJ whole genome shotgun (WGS) entry which is preliminary data.</text>
</comment>
<reference evidence="2" key="1">
    <citation type="journal article" date="2020" name="Stud. Mycol.">
        <title>101 Dothideomycetes genomes: a test case for predicting lifestyles and emergence of pathogens.</title>
        <authorList>
            <person name="Haridas S."/>
            <person name="Albert R."/>
            <person name="Binder M."/>
            <person name="Bloem J."/>
            <person name="Labutti K."/>
            <person name="Salamov A."/>
            <person name="Andreopoulos B."/>
            <person name="Baker S."/>
            <person name="Barry K."/>
            <person name="Bills G."/>
            <person name="Bluhm B."/>
            <person name="Cannon C."/>
            <person name="Castanera R."/>
            <person name="Culley D."/>
            <person name="Daum C."/>
            <person name="Ezra D."/>
            <person name="Gonzalez J."/>
            <person name="Henrissat B."/>
            <person name="Kuo A."/>
            <person name="Liang C."/>
            <person name="Lipzen A."/>
            <person name="Lutzoni F."/>
            <person name="Magnuson J."/>
            <person name="Mondo S."/>
            <person name="Nolan M."/>
            <person name="Ohm R."/>
            <person name="Pangilinan J."/>
            <person name="Park H.-J."/>
            <person name="Ramirez L."/>
            <person name="Alfaro M."/>
            <person name="Sun H."/>
            <person name="Tritt A."/>
            <person name="Yoshinaga Y."/>
            <person name="Zwiers L.-H."/>
            <person name="Turgeon B."/>
            <person name="Goodwin S."/>
            <person name="Spatafora J."/>
            <person name="Crous P."/>
            <person name="Grigoriev I."/>
        </authorList>
    </citation>
    <scope>NUCLEOTIDE SEQUENCE</scope>
    <source>
        <strain evidence="2">CBS 133067</strain>
    </source>
</reference>
<keyword evidence="3" id="KW-1185">Reference proteome</keyword>
<evidence type="ECO:0000313" key="2">
    <source>
        <dbReference type="EMBL" id="KAF2098531.1"/>
    </source>
</evidence>
<feature type="region of interest" description="Disordered" evidence="1">
    <location>
        <begin position="1"/>
        <end position="56"/>
    </location>
</feature>
<gene>
    <name evidence="2" type="ORF">NA57DRAFT_75771</name>
</gene>
<accession>A0A9P4M593</accession>
<name>A0A9P4M593_9PEZI</name>
<evidence type="ECO:0000256" key="1">
    <source>
        <dbReference type="SAM" id="MobiDB-lite"/>
    </source>
</evidence>
<dbReference type="EMBL" id="ML978126">
    <property type="protein sequence ID" value="KAF2098531.1"/>
    <property type="molecule type" value="Genomic_DNA"/>
</dbReference>
<dbReference type="AlphaFoldDB" id="A0A9P4M593"/>
<protein>
    <submittedName>
        <fullName evidence="2">Uncharacterized protein</fullName>
    </submittedName>
</protein>
<dbReference type="OrthoDB" id="4158609at2759"/>
<evidence type="ECO:0000313" key="3">
    <source>
        <dbReference type="Proteomes" id="UP000799772"/>
    </source>
</evidence>
<proteinExistence type="predicted"/>
<feature type="compositionally biased region" description="Basic and acidic residues" evidence="1">
    <location>
        <begin position="38"/>
        <end position="50"/>
    </location>
</feature>
<organism evidence="2 3">
    <name type="scientific">Rhizodiscina lignyota</name>
    <dbReference type="NCBI Taxonomy" id="1504668"/>
    <lineage>
        <taxon>Eukaryota</taxon>
        <taxon>Fungi</taxon>
        <taxon>Dikarya</taxon>
        <taxon>Ascomycota</taxon>
        <taxon>Pezizomycotina</taxon>
        <taxon>Dothideomycetes</taxon>
        <taxon>Pleosporomycetidae</taxon>
        <taxon>Aulographales</taxon>
        <taxon>Rhizodiscinaceae</taxon>
        <taxon>Rhizodiscina</taxon>
    </lineage>
</organism>
<dbReference type="Proteomes" id="UP000799772">
    <property type="component" value="Unassembled WGS sequence"/>
</dbReference>
<sequence>MSDQAKGAAGTESAPAPPSPTERRRSSGQMKFAGLMAQKRDPSGAERRASIGEQNKSTGVFGKMWNEYAVLPKYSPSEDDLAIELVLI</sequence>